<dbReference type="Proteomes" id="UP000316778">
    <property type="component" value="Unassembled WGS sequence"/>
</dbReference>
<reference evidence="1 2" key="1">
    <citation type="journal article" date="2013" name="Stand. Genomic Sci.">
        <title>Genomic Encyclopedia of Type Strains, Phase I: The one thousand microbial genomes (KMG-I) project.</title>
        <authorList>
            <person name="Kyrpides N.C."/>
            <person name="Woyke T."/>
            <person name="Eisen J.A."/>
            <person name="Garrity G."/>
            <person name="Lilburn T.G."/>
            <person name="Beck B.J."/>
            <person name="Whitman W.B."/>
            <person name="Hugenholtz P."/>
            <person name="Klenk H.P."/>
        </authorList>
    </citation>
    <scope>NUCLEOTIDE SEQUENCE [LARGE SCALE GENOMIC DNA]</scope>
    <source>
        <strain evidence="1 2">DSM 13484</strain>
    </source>
</reference>
<dbReference type="InterPro" id="IPR046508">
    <property type="entry name" value="DUF6686"/>
</dbReference>
<organism evidence="1 2">
    <name type="scientific">Chitinophaga japonensis</name>
    <name type="common">Flexibacter japonensis</name>
    <dbReference type="NCBI Taxonomy" id="104662"/>
    <lineage>
        <taxon>Bacteria</taxon>
        <taxon>Pseudomonadati</taxon>
        <taxon>Bacteroidota</taxon>
        <taxon>Chitinophagia</taxon>
        <taxon>Chitinophagales</taxon>
        <taxon>Chitinophagaceae</taxon>
        <taxon>Chitinophaga</taxon>
    </lineage>
</organism>
<evidence type="ECO:0000313" key="1">
    <source>
        <dbReference type="EMBL" id="TWI91053.1"/>
    </source>
</evidence>
<sequence>MCETRTLAQTGLAHISQCQHCKMIFLWHANLLLSFTPEDLLQFRTTLLQRKFDDYALPFPDAADRVIMHSPCHDISFTFTKAEWADMLAAVEEALLMQQVYALI</sequence>
<accession>A0A562TCF2</accession>
<comment type="caution">
    <text evidence="1">The sequence shown here is derived from an EMBL/GenBank/DDBJ whole genome shotgun (WGS) entry which is preliminary data.</text>
</comment>
<dbReference type="EMBL" id="VLLG01000002">
    <property type="protein sequence ID" value="TWI91053.1"/>
    <property type="molecule type" value="Genomic_DNA"/>
</dbReference>
<dbReference type="RefSeq" id="WP_145710223.1">
    <property type="nucleotide sequence ID" value="NZ_BAAAFY010000001.1"/>
</dbReference>
<proteinExistence type="predicted"/>
<protein>
    <submittedName>
        <fullName evidence="1">Uncharacterized protein</fullName>
    </submittedName>
</protein>
<dbReference type="Pfam" id="PF20391">
    <property type="entry name" value="DUF6686"/>
    <property type="match status" value="1"/>
</dbReference>
<name>A0A562TCF2_CHIJA</name>
<keyword evidence="2" id="KW-1185">Reference proteome</keyword>
<dbReference type="AlphaFoldDB" id="A0A562TCF2"/>
<gene>
    <name evidence="1" type="ORF">LX66_0414</name>
</gene>
<dbReference type="OrthoDB" id="981414at2"/>
<evidence type="ECO:0000313" key="2">
    <source>
        <dbReference type="Proteomes" id="UP000316778"/>
    </source>
</evidence>